<dbReference type="Gene3D" id="3.40.190.290">
    <property type="match status" value="1"/>
</dbReference>
<keyword evidence="2" id="KW-0805">Transcription regulation</keyword>
<dbReference type="GO" id="GO:0003700">
    <property type="term" value="F:DNA-binding transcription factor activity"/>
    <property type="evidence" value="ECO:0007669"/>
    <property type="project" value="InterPro"/>
</dbReference>
<dbReference type="PROSITE" id="PS50931">
    <property type="entry name" value="HTH_LYSR"/>
    <property type="match status" value="1"/>
</dbReference>
<evidence type="ECO:0000256" key="3">
    <source>
        <dbReference type="ARBA" id="ARBA00023125"/>
    </source>
</evidence>
<gene>
    <name evidence="6" type="ORF">CAL28_05990</name>
</gene>
<dbReference type="InterPro" id="IPR036388">
    <property type="entry name" value="WH-like_DNA-bd_sf"/>
</dbReference>
<dbReference type="EMBL" id="NEVS01000001">
    <property type="protein sequence ID" value="OZI67230.1"/>
    <property type="molecule type" value="Genomic_DNA"/>
</dbReference>
<evidence type="ECO:0000256" key="1">
    <source>
        <dbReference type="ARBA" id="ARBA00009437"/>
    </source>
</evidence>
<dbReference type="GO" id="GO:0003677">
    <property type="term" value="F:DNA binding"/>
    <property type="evidence" value="ECO:0007669"/>
    <property type="project" value="UniProtKB-KW"/>
</dbReference>
<dbReference type="OrthoDB" id="8523827at2"/>
<dbReference type="PANTHER" id="PTHR30537">
    <property type="entry name" value="HTH-TYPE TRANSCRIPTIONAL REGULATOR"/>
    <property type="match status" value="1"/>
</dbReference>
<feature type="domain" description="HTH lysR-type" evidence="5">
    <location>
        <begin position="1"/>
        <end position="59"/>
    </location>
</feature>
<comment type="caution">
    <text evidence="6">The sequence shown here is derived from an EMBL/GenBank/DDBJ whole genome shotgun (WGS) entry which is preliminary data.</text>
</comment>
<dbReference type="Proteomes" id="UP000215767">
    <property type="component" value="Unassembled WGS sequence"/>
</dbReference>
<reference evidence="7" key="1">
    <citation type="submission" date="2017-05" db="EMBL/GenBank/DDBJ databases">
        <title>Complete and WGS of Bordetella genogroups.</title>
        <authorList>
            <person name="Spilker T."/>
            <person name="Lipuma J."/>
        </authorList>
    </citation>
    <scope>NUCLEOTIDE SEQUENCE [LARGE SCALE GENOMIC DNA]</scope>
    <source>
        <strain evidence="7">AU8856</strain>
    </source>
</reference>
<keyword evidence="4" id="KW-0804">Transcription</keyword>
<evidence type="ECO:0000259" key="5">
    <source>
        <dbReference type="PROSITE" id="PS50931"/>
    </source>
</evidence>
<dbReference type="InterPro" id="IPR058163">
    <property type="entry name" value="LysR-type_TF_proteobact-type"/>
</dbReference>
<dbReference type="Pfam" id="PF00126">
    <property type="entry name" value="HTH_1"/>
    <property type="match status" value="1"/>
</dbReference>
<dbReference type="InterPro" id="IPR036390">
    <property type="entry name" value="WH_DNA-bd_sf"/>
</dbReference>
<dbReference type="InterPro" id="IPR000847">
    <property type="entry name" value="LysR_HTH_N"/>
</dbReference>
<evidence type="ECO:0000256" key="4">
    <source>
        <dbReference type="ARBA" id="ARBA00023163"/>
    </source>
</evidence>
<evidence type="ECO:0000256" key="2">
    <source>
        <dbReference type="ARBA" id="ARBA00023015"/>
    </source>
</evidence>
<evidence type="ECO:0000313" key="6">
    <source>
        <dbReference type="EMBL" id="OZI67230.1"/>
    </source>
</evidence>
<comment type="similarity">
    <text evidence="1">Belongs to the LysR transcriptional regulatory family.</text>
</comment>
<accession>A0A261V131</accession>
<dbReference type="Pfam" id="PF03466">
    <property type="entry name" value="LysR_substrate"/>
    <property type="match status" value="1"/>
</dbReference>
<dbReference type="PANTHER" id="PTHR30537:SF5">
    <property type="entry name" value="HTH-TYPE TRANSCRIPTIONAL ACTIVATOR TTDR-RELATED"/>
    <property type="match status" value="1"/>
</dbReference>
<proteinExistence type="inferred from homology"/>
<dbReference type="SUPFAM" id="SSF46785">
    <property type="entry name" value="Winged helix' DNA-binding domain"/>
    <property type="match status" value="1"/>
</dbReference>
<keyword evidence="7" id="KW-1185">Reference proteome</keyword>
<evidence type="ECO:0000313" key="7">
    <source>
        <dbReference type="Proteomes" id="UP000215767"/>
    </source>
</evidence>
<protein>
    <submittedName>
        <fullName evidence="6">LysR family transcriptional regulator</fullName>
    </submittedName>
</protein>
<dbReference type="CDD" id="cd08422">
    <property type="entry name" value="PBP2_CrgA_like"/>
    <property type="match status" value="1"/>
</dbReference>
<dbReference type="SUPFAM" id="SSF53850">
    <property type="entry name" value="Periplasmic binding protein-like II"/>
    <property type="match status" value="1"/>
</dbReference>
<dbReference type="AlphaFoldDB" id="A0A261V131"/>
<organism evidence="6 7">
    <name type="scientific">Bordetella genomosp. 11</name>
    <dbReference type="NCBI Taxonomy" id="1416808"/>
    <lineage>
        <taxon>Bacteria</taxon>
        <taxon>Pseudomonadati</taxon>
        <taxon>Pseudomonadota</taxon>
        <taxon>Betaproteobacteria</taxon>
        <taxon>Burkholderiales</taxon>
        <taxon>Alcaligenaceae</taxon>
        <taxon>Bordetella</taxon>
    </lineage>
</organism>
<keyword evidence="3" id="KW-0238">DNA-binding</keyword>
<sequence length="321" mass="35846">MNEIRAISLFVRTATLGSLRKAAIEQGVTPQAASLAVTQLEKHLGIRLFHRTTRQISLTDEGRRFLESVQSPLEALNDAMASARHADLASGPLRVTAPRSVGSTVLWPLFEAFAQAYPDVQLDIQMEDRFQDWVAERIDVGFRAGQQPDGRIIARRVLPIQLIVCASPDYLVRHGAPATIDDLVSHRCTGYLQPNTGKVAPWEFQVGEEIVYRDIPPSFCINDPELETRAVLGGLGIGQLASFTAVPLIRAGQLVPLLLPHTVQRIAMYLCYARRTQMPARVRLFIDFMTERLLASTEWHLNQEELGAGKQAPRRRIRLKV</sequence>
<dbReference type="Gene3D" id="1.10.10.10">
    <property type="entry name" value="Winged helix-like DNA-binding domain superfamily/Winged helix DNA-binding domain"/>
    <property type="match status" value="1"/>
</dbReference>
<name>A0A261V131_9BORD</name>
<dbReference type="RefSeq" id="WP_094840423.1">
    <property type="nucleotide sequence ID" value="NZ_NEVS01000001.1"/>
</dbReference>
<dbReference type="InterPro" id="IPR005119">
    <property type="entry name" value="LysR_subst-bd"/>
</dbReference>